<evidence type="ECO:0000256" key="2">
    <source>
        <dbReference type="ARBA" id="ARBA00022741"/>
    </source>
</evidence>
<keyword evidence="5" id="KW-1185">Reference proteome</keyword>
<organism evidence="4 5">
    <name type="scientific">Piscinibacter gummiphilus</name>
    <dbReference type="NCBI Taxonomy" id="946333"/>
    <lineage>
        <taxon>Bacteria</taxon>
        <taxon>Pseudomonadati</taxon>
        <taxon>Pseudomonadota</taxon>
        <taxon>Betaproteobacteria</taxon>
        <taxon>Burkholderiales</taxon>
        <taxon>Sphaerotilaceae</taxon>
        <taxon>Piscinibacter</taxon>
    </lineage>
</organism>
<dbReference type="InterPro" id="IPR027417">
    <property type="entry name" value="P-loop_NTPase"/>
</dbReference>
<dbReference type="Pfam" id="PF03135">
    <property type="entry name" value="CagE_TrbE_VirB"/>
    <property type="match status" value="1"/>
</dbReference>
<dbReference type="STRING" id="946333.A4W93_16735"/>
<comment type="similarity">
    <text evidence="1">Belongs to the TrbE/VirB4 family.</text>
</comment>
<keyword evidence="2" id="KW-0547">Nucleotide-binding</keyword>
<reference evidence="4 5" key="1">
    <citation type="submission" date="2016-04" db="EMBL/GenBank/DDBJ databases">
        <title>Complete genome sequence of natural rubber-degrading, novel Gram-negative bacterium, Rhizobacter gummiphilus strain NS21.</title>
        <authorList>
            <person name="Tabata M."/>
            <person name="Kasai D."/>
            <person name="Fukuda M."/>
        </authorList>
    </citation>
    <scope>NUCLEOTIDE SEQUENCE [LARGE SCALE GENOMIC DNA]</scope>
    <source>
        <strain evidence="4 5">NS21</strain>
    </source>
</reference>
<keyword evidence="3" id="KW-0067">ATP-binding</keyword>
<sequence>MLNLRHLASAYNDRTRSYAELLPWFKDVTPGLVLNLDGSLLAVFEYQGHDVESSNDDERGVCLDAVDIAWRAFDEHNTVWTFLDKRRKQYGGTSSIANPVARFVDDTWRARIDNGQLGAVRHVLCIAYQPFAGAGGFFDEVGDRVVSRRQSFAAAVAGIARQRLSRKTQVERLEGRLVATVEAFEAQLTQFFNTLSAHLSLKRLLRDELRAELSNRVNIASPRPTVGVPPDDLYFLNTLLPTDTLYRESGGGLRFESPAGSRHVSMHSVKAYPGEADNAPIEQLLGVASDFTLVSMFRFVDTARARKLIQDQEQHYRSNVKGPLVQAIEKLTGIVSERVDLGMAALADDAQAALVELTRDAVGYGYHTLAVQVIADTREENQQSCQHIHAILANAGYGLVKENVNVLSAFAATVPGAADAVLRTSLVSSRNLSDLTIVRTLDSGRLDNPHLTEQRGVPTEPLVLLPTRTDVPERFSLHVGDVGHFMVVGPAGAGKTTLMNFLITHWQRYAPCRVIVVDKGFSNYITLKALGGEYISLGDGQVDAAMNPARWIARPDTVPKFRRWVELALRAFDPQPLTPENVQVLDKAIQLAAGQGGAHTLSKLYMLIAGQDKALASRLHAWTRASDRYGVYFDNPEDRFVLSDITGIEVGGLLADTSLAPAMLAYLFEVVEEKVDDASRPTLIYLEEAWYLLQNPAFRHMFEDWIKTMRKRNASVGIATQSLKDVRDSPISATLNDNIKTRIFLPNLQAFDSRDVYRDMLGLRDAEIEVIRSARQKRDYYVVQDTRRRLVDVQLPPEILALTRSDARAKAIFHRELARGGEHWLARYMQEVIHG</sequence>
<dbReference type="SUPFAM" id="SSF52540">
    <property type="entry name" value="P-loop containing nucleoside triphosphate hydrolases"/>
    <property type="match status" value="1"/>
</dbReference>
<evidence type="ECO:0000313" key="5">
    <source>
        <dbReference type="Proteomes" id="UP000193427"/>
    </source>
</evidence>
<dbReference type="GO" id="GO:0005524">
    <property type="term" value="F:ATP binding"/>
    <property type="evidence" value="ECO:0007669"/>
    <property type="project" value="UniProtKB-KW"/>
</dbReference>
<dbReference type="CDD" id="cd01127">
    <property type="entry name" value="TrwB_TraG_TraD_VirD4"/>
    <property type="match status" value="1"/>
</dbReference>
<dbReference type="InterPro" id="IPR018145">
    <property type="entry name" value="CagE_TrbE_VirB_cntrl_dom"/>
</dbReference>
<dbReference type="EMBL" id="CP015118">
    <property type="protein sequence ID" value="ARN21411.1"/>
    <property type="molecule type" value="Genomic_DNA"/>
</dbReference>
<evidence type="ECO:0000313" key="4">
    <source>
        <dbReference type="EMBL" id="ARN21411.1"/>
    </source>
</evidence>
<evidence type="ECO:0000256" key="3">
    <source>
        <dbReference type="ARBA" id="ARBA00022840"/>
    </source>
</evidence>
<dbReference type="Proteomes" id="UP000193427">
    <property type="component" value="Chromosome"/>
</dbReference>
<protein>
    <submittedName>
        <fullName evidence="4">Uncharacterized protein</fullName>
    </submittedName>
</protein>
<name>A0A1W6LAV0_9BURK</name>
<accession>A0A1W6LAV0</accession>
<gene>
    <name evidence="4" type="ORF">A4W93_16735</name>
</gene>
<proteinExistence type="inferred from homology"/>
<dbReference type="KEGG" id="rgu:A4W93_16735"/>
<dbReference type="AlphaFoldDB" id="A0A1W6LAV0"/>
<dbReference type="PANTHER" id="PTHR30121">
    <property type="entry name" value="UNCHARACTERIZED PROTEIN YJGR-RELATED"/>
    <property type="match status" value="1"/>
</dbReference>
<dbReference type="InterPro" id="IPR051162">
    <property type="entry name" value="T4SS_component"/>
</dbReference>
<dbReference type="Gene3D" id="3.40.50.300">
    <property type="entry name" value="P-loop containing nucleotide triphosphate hydrolases"/>
    <property type="match status" value="1"/>
</dbReference>
<dbReference type="RefSeq" id="WP_157131674.1">
    <property type="nucleotide sequence ID" value="NZ_BSPR01000013.1"/>
</dbReference>
<dbReference type="PANTHER" id="PTHR30121:SF12">
    <property type="entry name" value="TYPE IV SECRETION SYSTEM PROTEIN CAGE"/>
    <property type="match status" value="1"/>
</dbReference>
<evidence type="ECO:0000256" key="1">
    <source>
        <dbReference type="ARBA" id="ARBA00006512"/>
    </source>
</evidence>